<dbReference type="InterPro" id="IPR008322">
    <property type="entry name" value="UPF0261"/>
</dbReference>
<dbReference type="Gene3D" id="3.40.50.12020">
    <property type="entry name" value="Uncharacterised protein family UPF0261, NN domain"/>
    <property type="match status" value="1"/>
</dbReference>
<sequence length="401" mass="41654">MKKAYVVGTADTKGPELCYVRDLLEQAGIATVLVNVGTKGGEQYADVAAAEVAACHPEGPAAVFVNDRGRAVTQMSRALTGFVSARDDLGGIIGLGGSGGSGIIAPAMQALPIGLPKVLVSTLASGDVSAYVGASDVNMFHPVTDVSGLNRVSRRLLGNAAHALAGMMANPVPEAEADKPAVVLSMFGVTTPAVQAITAQLEASYDCLVFHATGSGGRCMEQIIDQGGLAGVLDITTTEVCDLLVGGMLSAGEDRLGAVARHGLPMVGSCGALDMVNFWGPETVPPEFEGRRFYHHNAQVTLMRTTAEECAAIGAWIGRKLNACHGPLRFLLPLRGVSALDIEGGAFQDPEADAALFQALRDTVQQTDTRRLVELDLHINDPAFAEAAVAHFHEITTDGGA</sequence>
<evidence type="ECO:0000259" key="2">
    <source>
        <dbReference type="Pfam" id="PF06792"/>
    </source>
</evidence>
<feature type="domain" description="UPF0261" evidence="2">
    <location>
        <begin position="3"/>
        <end position="170"/>
    </location>
</feature>
<dbReference type="InterPro" id="IPR044122">
    <property type="entry name" value="UPF0261_N"/>
</dbReference>
<dbReference type="NCBIfam" id="NF002674">
    <property type="entry name" value="PRK02399.1-2"/>
    <property type="match status" value="1"/>
</dbReference>
<organism evidence="4 5">
    <name type="scientific">Pseudooceanicola lipolyticus</name>
    <dbReference type="NCBI Taxonomy" id="2029104"/>
    <lineage>
        <taxon>Bacteria</taxon>
        <taxon>Pseudomonadati</taxon>
        <taxon>Pseudomonadota</taxon>
        <taxon>Alphaproteobacteria</taxon>
        <taxon>Rhodobacterales</taxon>
        <taxon>Paracoccaceae</taxon>
        <taxon>Pseudooceanicola</taxon>
    </lineage>
</organism>
<comment type="similarity">
    <text evidence="1">Belongs to the UPF0261 family.</text>
</comment>
<reference evidence="4 5" key="1">
    <citation type="journal article" date="2018" name="Int. J. Syst. Evol. Microbiol.">
        <title>Pseudooceanicola lipolyticus sp. nov., a marine alphaproteobacterium, reclassification of Oceanicola flagellatus as Pseudooceanicola flagellatus comb. nov. and emended description of the genus Pseudooceanicola.</title>
        <authorList>
            <person name="Huang M.-M."/>
            <person name="Guo L.-L."/>
            <person name="Wu Y.-H."/>
            <person name="Lai Q.-L."/>
            <person name="Shao Z.-Z."/>
            <person name="Wang C.-S."/>
            <person name="Wu M."/>
            <person name="Xu X.-W."/>
        </authorList>
    </citation>
    <scope>NUCLEOTIDE SEQUENCE [LARGE SCALE GENOMIC DNA]</scope>
    <source>
        <strain evidence="4 5">157</strain>
    </source>
</reference>
<dbReference type="NCBIfam" id="NF002673">
    <property type="entry name" value="PRK02399.1-1"/>
    <property type="match status" value="1"/>
</dbReference>
<dbReference type="InterPro" id="IPR056778">
    <property type="entry name" value="UPF0261_C"/>
</dbReference>
<dbReference type="PANTHER" id="PTHR31862">
    <property type="entry name" value="UPF0261 DOMAIN PROTEIN (AFU_ORTHOLOGUE AFUA_1G10120)"/>
    <property type="match status" value="1"/>
</dbReference>
<dbReference type="PANTHER" id="PTHR31862:SF1">
    <property type="entry name" value="UPF0261 DOMAIN PROTEIN (AFU_ORTHOLOGUE AFUA_1G10120)"/>
    <property type="match status" value="1"/>
</dbReference>
<dbReference type="EMBL" id="PGTB01000001">
    <property type="protein sequence ID" value="PJE38720.1"/>
    <property type="molecule type" value="Genomic_DNA"/>
</dbReference>
<name>A0A2M8J7G1_9RHOB</name>
<dbReference type="Gene3D" id="3.40.50.12030">
    <property type="entry name" value="Uncharacterised protein family UPF0261, NC domain"/>
    <property type="match status" value="1"/>
</dbReference>
<evidence type="ECO:0000313" key="5">
    <source>
        <dbReference type="Proteomes" id="UP000231553"/>
    </source>
</evidence>
<feature type="domain" description="UPF0261" evidence="3">
    <location>
        <begin position="179"/>
        <end position="395"/>
    </location>
</feature>
<dbReference type="Proteomes" id="UP000231553">
    <property type="component" value="Unassembled WGS sequence"/>
</dbReference>
<dbReference type="CDD" id="cd15488">
    <property type="entry name" value="Tm-1-like"/>
    <property type="match status" value="1"/>
</dbReference>
<dbReference type="RefSeq" id="WP_100160848.1">
    <property type="nucleotide sequence ID" value="NZ_PGTB01000001.1"/>
</dbReference>
<dbReference type="Pfam" id="PF23189">
    <property type="entry name" value="UPF0261_C"/>
    <property type="match status" value="1"/>
</dbReference>
<dbReference type="OrthoDB" id="9776369at2"/>
<gene>
    <name evidence="4" type="ORF">CVM52_00930</name>
</gene>
<protein>
    <recommendedName>
        <fullName evidence="1">UPF0261 protein CVM52_00930</fullName>
    </recommendedName>
</protein>
<dbReference type="AlphaFoldDB" id="A0A2M8J7G1"/>
<dbReference type="InterPro" id="IPR051353">
    <property type="entry name" value="Tobamovirus_resist_UPF0261"/>
</dbReference>
<comment type="caution">
    <text evidence="4">The sequence shown here is derived from an EMBL/GenBank/DDBJ whole genome shotgun (WGS) entry which is preliminary data.</text>
</comment>
<evidence type="ECO:0000256" key="1">
    <source>
        <dbReference type="HAMAP-Rule" id="MF_00677"/>
    </source>
</evidence>
<dbReference type="HAMAP" id="MF_00677">
    <property type="entry name" value="UPF0261"/>
    <property type="match status" value="1"/>
</dbReference>
<dbReference type="PIRSF" id="PIRSF033271">
    <property type="entry name" value="UCP033271"/>
    <property type="match status" value="1"/>
</dbReference>
<evidence type="ECO:0000313" key="4">
    <source>
        <dbReference type="EMBL" id="PJE38720.1"/>
    </source>
</evidence>
<keyword evidence="5" id="KW-1185">Reference proteome</keyword>
<dbReference type="Pfam" id="PF06792">
    <property type="entry name" value="UPF0261"/>
    <property type="match status" value="1"/>
</dbReference>
<evidence type="ECO:0000259" key="3">
    <source>
        <dbReference type="Pfam" id="PF23189"/>
    </source>
</evidence>
<accession>A0A2M8J7G1</accession>
<proteinExistence type="inferred from homology"/>